<accession>A0ABX6JGD0</accession>
<keyword evidence="2" id="KW-1185">Reference proteome</keyword>
<name>A0ABX6JGD0_9FIRM</name>
<sequence>MIKKIPGRSAPFRAEDLYYCMVKHRKIPNLPATKCGHRDKETRLDR</sequence>
<evidence type="ECO:0000313" key="1">
    <source>
        <dbReference type="EMBL" id="QIB58379.1"/>
    </source>
</evidence>
<proteinExistence type="predicted"/>
<protein>
    <recommendedName>
        <fullName evidence="3">Transposase</fullName>
    </recommendedName>
</protein>
<reference evidence="1 2" key="1">
    <citation type="submission" date="2020-02" db="EMBL/GenBank/DDBJ databases">
        <title>Complete genome sequence of Blautia producta JCM 1471(T).</title>
        <authorList>
            <person name="Tourlousse D.M."/>
            <person name="Sakamoto M."/>
            <person name="Miura T."/>
            <person name="Narita K."/>
            <person name="Ohashi A."/>
            <person name="Uchino Y."/>
            <person name="Yamazoe A."/>
            <person name="Kameyama K."/>
            <person name="Terauchi J."/>
            <person name="Ohkuma M."/>
            <person name="Kawasaki H."/>
            <person name="Sekiguchi Y."/>
        </authorList>
    </citation>
    <scope>NUCLEOTIDE SEQUENCE [LARGE SCALE GENOMIC DNA]</scope>
    <source>
        <strain evidence="1 2">JCM 1471</strain>
    </source>
</reference>
<dbReference type="EMBL" id="CP048626">
    <property type="protein sequence ID" value="QIB58379.1"/>
    <property type="molecule type" value="Genomic_DNA"/>
</dbReference>
<dbReference type="Proteomes" id="UP000464715">
    <property type="component" value="Chromosome"/>
</dbReference>
<evidence type="ECO:0000313" key="2">
    <source>
        <dbReference type="Proteomes" id="UP000464715"/>
    </source>
</evidence>
<gene>
    <name evidence="1" type="ORF">GXM18_28310</name>
</gene>
<evidence type="ECO:0008006" key="3">
    <source>
        <dbReference type="Google" id="ProtNLM"/>
    </source>
</evidence>
<organism evidence="1 2">
    <name type="scientific">Blautia producta ATCC 27340 = DSM 2950</name>
    <dbReference type="NCBI Taxonomy" id="1121114"/>
    <lineage>
        <taxon>Bacteria</taxon>
        <taxon>Bacillati</taxon>
        <taxon>Bacillota</taxon>
        <taxon>Clostridia</taxon>
        <taxon>Lachnospirales</taxon>
        <taxon>Lachnospiraceae</taxon>
        <taxon>Blautia</taxon>
    </lineage>
</organism>